<protein>
    <recommendedName>
        <fullName evidence="3">BAH domain-containing protein</fullName>
    </recommendedName>
</protein>
<evidence type="ECO:0000313" key="2">
    <source>
        <dbReference type="Proteomes" id="UP000054270"/>
    </source>
</evidence>
<keyword evidence="2" id="KW-1185">Reference proteome</keyword>
<proteinExistence type="predicted"/>
<sequence>MVLSRNDDGHPFEYGRIIAIFHADVVHNKKETEQSPPVSKEILWVRWFKRDTSYSAGFKRKHLHRLQFLPSDDPAAFGFLDPDEVIRGTHLIPSFRYGPTEDLLEGESLGRAPGELDDWKYFYVNIFVDRDMYMRYAGGGVGH</sequence>
<dbReference type="STRING" id="945553.A0A0D2LR52"/>
<dbReference type="OrthoDB" id="3183767at2759"/>
<organism evidence="1 2">
    <name type="scientific">Hypholoma sublateritium (strain FD-334 SS-4)</name>
    <dbReference type="NCBI Taxonomy" id="945553"/>
    <lineage>
        <taxon>Eukaryota</taxon>
        <taxon>Fungi</taxon>
        <taxon>Dikarya</taxon>
        <taxon>Basidiomycota</taxon>
        <taxon>Agaricomycotina</taxon>
        <taxon>Agaricomycetes</taxon>
        <taxon>Agaricomycetidae</taxon>
        <taxon>Agaricales</taxon>
        <taxon>Agaricineae</taxon>
        <taxon>Strophariaceae</taxon>
        <taxon>Hypholoma</taxon>
    </lineage>
</organism>
<name>A0A0D2LR52_HYPSF</name>
<dbReference type="Proteomes" id="UP000054270">
    <property type="component" value="Unassembled WGS sequence"/>
</dbReference>
<dbReference type="AlphaFoldDB" id="A0A0D2LR52"/>
<dbReference type="EMBL" id="KN817758">
    <property type="protein sequence ID" value="KJA13298.1"/>
    <property type="molecule type" value="Genomic_DNA"/>
</dbReference>
<feature type="non-terminal residue" evidence="1">
    <location>
        <position position="143"/>
    </location>
</feature>
<gene>
    <name evidence="1" type="ORF">HYPSUDRAFT_151749</name>
</gene>
<accession>A0A0D2LR52</accession>
<reference evidence="2" key="1">
    <citation type="submission" date="2014-04" db="EMBL/GenBank/DDBJ databases">
        <title>Evolutionary Origins and Diversification of the Mycorrhizal Mutualists.</title>
        <authorList>
            <consortium name="DOE Joint Genome Institute"/>
            <consortium name="Mycorrhizal Genomics Consortium"/>
            <person name="Kohler A."/>
            <person name="Kuo A."/>
            <person name="Nagy L.G."/>
            <person name="Floudas D."/>
            <person name="Copeland A."/>
            <person name="Barry K.W."/>
            <person name="Cichocki N."/>
            <person name="Veneault-Fourrey C."/>
            <person name="LaButti K."/>
            <person name="Lindquist E.A."/>
            <person name="Lipzen A."/>
            <person name="Lundell T."/>
            <person name="Morin E."/>
            <person name="Murat C."/>
            <person name="Riley R."/>
            <person name="Ohm R."/>
            <person name="Sun H."/>
            <person name="Tunlid A."/>
            <person name="Henrissat B."/>
            <person name="Grigoriev I.V."/>
            <person name="Hibbett D.S."/>
            <person name="Martin F."/>
        </authorList>
    </citation>
    <scope>NUCLEOTIDE SEQUENCE [LARGE SCALE GENOMIC DNA]</scope>
    <source>
        <strain evidence="2">FD-334 SS-4</strain>
    </source>
</reference>
<evidence type="ECO:0000313" key="1">
    <source>
        <dbReference type="EMBL" id="KJA13298.1"/>
    </source>
</evidence>
<evidence type="ECO:0008006" key="3">
    <source>
        <dbReference type="Google" id="ProtNLM"/>
    </source>
</evidence>